<dbReference type="InterPro" id="IPR036291">
    <property type="entry name" value="NAD(P)-bd_dom_sf"/>
</dbReference>
<dbReference type="GO" id="GO:0008168">
    <property type="term" value="F:methyltransferase activity"/>
    <property type="evidence" value="ECO:0007669"/>
    <property type="project" value="UniProtKB-KW"/>
</dbReference>
<dbReference type="SMART" id="SM00829">
    <property type="entry name" value="PKS_ER"/>
    <property type="match status" value="1"/>
</dbReference>
<dbReference type="InterPro" id="IPR018201">
    <property type="entry name" value="Ketoacyl_synth_AS"/>
</dbReference>
<dbReference type="Pfam" id="PF00550">
    <property type="entry name" value="PP-binding"/>
    <property type="match status" value="1"/>
</dbReference>
<dbReference type="InterPro" id="IPR050091">
    <property type="entry name" value="PKS_NRPS_Biosynth_Enz"/>
</dbReference>
<evidence type="ECO:0000313" key="13">
    <source>
        <dbReference type="EMBL" id="KAF4592094.1"/>
    </source>
</evidence>
<evidence type="ECO:0000313" key="14">
    <source>
        <dbReference type="Proteomes" id="UP000562929"/>
    </source>
</evidence>
<feature type="active site" description="Proton acceptor; for dehydratase activity" evidence="8">
    <location>
        <position position="1003"/>
    </location>
</feature>
<evidence type="ECO:0000256" key="1">
    <source>
        <dbReference type="ARBA" id="ARBA00022450"/>
    </source>
</evidence>
<dbReference type="InterPro" id="IPR001227">
    <property type="entry name" value="Ac_transferase_dom_sf"/>
</dbReference>
<dbReference type="GO" id="GO:0031177">
    <property type="term" value="F:phosphopantetheine binding"/>
    <property type="evidence" value="ECO:0007669"/>
    <property type="project" value="InterPro"/>
</dbReference>
<dbReference type="GO" id="GO:0032259">
    <property type="term" value="P:methylation"/>
    <property type="evidence" value="ECO:0007669"/>
    <property type="project" value="UniProtKB-KW"/>
</dbReference>
<evidence type="ECO:0000259" key="10">
    <source>
        <dbReference type="PROSITE" id="PS50075"/>
    </source>
</evidence>
<evidence type="ECO:0000256" key="9">
    <source>
        <dbReference type="SAM" id="MobiDB-lite"/>
    </source>
</evidence>
<proteinExistence type="predicted"/>
<feature type="domain" description="Carrier" evidence="10">
    <location>
        <begin position="2345"/>
        <end position="2423"/>
    </location>
</feature>
<keyword evidence="2" id="KW-0597">Phosphoprotein</keyword>
<dbReference type="SMART" id="SM00827">
    <property type="entry name" value="PKS_AT"/>
    <property type="match status" value="1"/>
</dbReference>
<evidence type="ECO:0000256" key="4">
    <source>
        <dbReference type="ARBA" id="ARBA00022857"/>
    </source>
</evidence>
<dbReference type="PROSITE" id="PS52019">
    <property type="entry name" value="PKS_MFAS_DH"/>
    <property type="match status" value="1"/>
</dbReference>
<dbReference type="SUPFAM" id="SSF50129">
    <property type="entry name" value="GroES-like"/>
    <property type="match status" value="1"/>
</dbReference>
<feature type="compositionally biased region" description="Basic and acidic residues" evidence="9">
    <location>
        <begin position="12"/>
        <end position="26"/>
    </location>
</feature>
<feature type="region of interest" description="N-terminal hotdog fold" evidence="8">
    <location>
        <begin position="971"/>
        <end position="1114"/>
    </location>
</feature>
<feature type="active site" description="Proton donor; for dehydratase activity" evidence="8">
    <location>
        <position position="1194"/>
    </location>
</feature>
<dbReference type="Pfam" id="PF08659">
    <property type="entry name" value="KR"/>
    <property type="match status" value="1"/>
</dbReference>
<dbReference type="InterPro" id="IPR042104">
    <property type="entry name" value="PKS_dehydratase_sf"/>
</dbReference>
<dbReference type="GO" id="GO:0044550">
    <property type="term" value="P:secondary metabolite biosynthetic process"/>
    <property type="evidence" value="ECO:0007669"/>
    <property type="project" value="TreeGrafter"/>
</dbReference>
<dbReference type="InterPro" id="IPR020806">
    <property type="entry name" value="PKS_PP-bd"/>
</dbReference>
<keyword evidence="14" id="KW-1185">Reference proteome</keyword>
<dbReference type="CDD" id="cd05195">
    <property type="entry name" value="enoyl_red"/>
    <property type="match status" value="1"/>
</dbReference>
<sequence length="2429" mass="263023">MTQSVSLPAVESRPKDSSRSRPRTEDPNLTAAHVNGCQKEPSPSASTAVDDKAICIVGMACHLPGGISSPSGLWNFLREIKSAKCPVPADRFNIDGFYHADGSRAGVMDVRGGYFLREDVRRFDNSFFGINNLEASYMDPQQRKLLEVVFECFENAGLSMGDVSGSNTAVYVGNFTVDYQSMQSRDPDYMHRYSATGGGTSIMSNRISHVFNLQGPSLTLDTACSSSIYALHHAVTAIRNGDCDGAIVAGANLITSPEQHLGTAQGGFLSPTSDCKPFDSSADGYARAEGVNAIYIKRLASAVENDERIHAVIRGTAINANGKTPGITLPDAKMQEAVVRKAYRNAALDFSDTDYIECHGTGTAVGDPIEVDGLASCFAGRDGEAVMLGSVKSNLGHSEAASGLTSVIKVALAFEHGMIPPTYGIKNLNPKLKLETRNMRVLTQVESWPRTLRRASINSFGYGGANGHVILESVESYLDKHPSINGHLTNGNGPRTDQVVILPFSAASARSLETRRQQVMDLVRQVQDSERLQHLVTSLSRRLAKLRLRDFVLATAGPKPALMESDIASSAVDGAKPLPFAFIFTGQGAQYAGMARELLEQNESFLASIRELDQVLRSLPSHQAPSWTLEQTILSPAATSEVNDVTRSQPLCTAVQIALVDLLRSWGVSPSAVIGHSSGEIAASYSAGLLTAPQAMLAAYFRGFAVGQIKARGAMMAAGLTAAAATSLIDDLGLTQVRVACVNAPESVTLSGSEADIETLQAELQSQNKFARKLETGGRAYHSHMMVQVGDLYQQLVAPYFGISSKTKSHSKTAAMFSTVGHQSAEDLGLVDGLTDMAVYFRRNLEQPVQFSSALHKLMISGDYHFVEIGPHSALRGPVQQIRSGAERDELSAPYSATLVRKEDANIRLKKLAGALFLHGHDLDWRVVNGIPESRSRVVDLPPYPWDYSKELPWHEPRASVDIRNRKHIRHELLGTRTAAGNGIDWSWRNMMRLSEMPWLRHHKLGPQVVLPGSAYVAIAIEALTQIRDLKGKLAAGEAMSFECESINISAPFLVPDDGDAEAEHTELHTTMCQRKISTANASGDWYEFSVSSWASGHTTLHCTGSIRKAQPRIGAGEGSVHISSQGYEAWSMGRWYDKSREEGLNFGPHFESLTSLLTDGNRACADAIATTVLEPPSAGSAGIPYAIHPITIDACFQAAIMGGTAGNLSSLRAYVPVFIEECRIQVPRGGCVSLGTEECRIHSRMERTGFSTRKVNCTLRQPDGSPVIDMKNVRMSLYTGKSPVQSENSMYLQRQPCLRILWKPDILRMHGGSETQLRDYIGTFAAGQSVDMKDNESLLVLAALLDLAGHKMPRMRVLELGQDCQCIAQQCLGLLGNKTAFPRCRSWTGGRIDEGELVLEESAGSEPFDVVVVPHHSTSQKVWRQAPEQLVSLVSEQGIVMTRRTDQAVASLKAAGFVMLELPRETLLAVRSHKATGLENREVVVVTPNKSSPAIDALADALESHLKQKSGVTKSSRVSLNDLEHVKLSSQVVCVSLLEIERQFLATMSEADMNRLRNVTDNVSGIIWLTGANMLAAPVPDLTLSSGLSRALMLEQPALRFTVLDIGAADMTKPDLICHSVLRALTPCCAMDDAEFVQVGDVLYVSRFAPASDLNSLFRQRLEQNEPVTTATLAEIAPARLSIGQVGMTDTIHFQQVAEPPSKPAAGFVDVHLRAISLNAKDVYAINGRVETRAATTALDFGGVVSAVGPDVDHLKPGDRVVGLAPNHFGTTERVPAASVHKLLPEEDYTVLATLLTVYSTALFALRDRGHLRAGESILIHGGAGAFGLAAIAMAQSMGAVVYTTVGSQSKRDYLVDQLGVPRGNIFNSRDASFVDAIKAATGRGVDVIVNSLVGDLMHASWSCIAPFGRFVEIGKRELIDAGKLDMHVFLKNTTFTAFDLSEFFYAEDAYYRNIFYGLVAEVMMLYRQGKIRAPPVATFDVAEIAQAYRYFTNMDRIGKVAISMDNPHSRVPVMPAQYKTVFDADKTYLLVGCFGGLGRSLSRWMMSRGARKFVFLGRSGCDKPTARQLVTRLQDSGATVTVVRGDVSDAGQVREAVAACVASGPVGGVVQAAMGLKEALFTTMTNDAWHIGIQPKWKGTWNLHNALEGHDDSLDFFLMTSSLSGSYGTATESNYCAANGFLDAFARWRRSQGKPAVSLGLGMISEVGYLHENPEIEALLLRKGIQPLNEDELLQVVDFGLAGPGGETDFARGAPGSEEGAHILTGLELYGIRKLMDRGFDVNNGITEDSRMSLLAASLLAERDAQGAGQGADVGQLNEASDWVKGVPASAISVIASEAGAPTLRDAVLRLTKRRFGNLILMPADQVEEGKPLASFGVDSMLAAEFRTWFWNTFKLDVPFLDIVSPQKTLRNLAEFVEEKLVESWAT</sequence>
<dbReference type="PANTHER" id="PTHR43775:SF50">
    <property type="entry name" value="HIGHLY REDUCING POLYKETIDE SYNTHASE SRDA"/>
    <property type="match status" value="1"/>
</dbReference>
<dbReference type="InterPro" id="IPR020843">
    <property type="entry name" value="ER"/>
</dbReference>
<dbReference type="InterPro" id="IPR032821">
    <property type="entry name" value="PKS_assoc"/>
</dbReference>
<reference evidence="13 14" key="1">
    <citation type="journal article" date="2020" name="G3 (Bethesda)">
        <title>Genetic Underpinnings of Host Manipulation by Ophiocordyceps as Revealed by Comparative Transcriptomics.</title>
        <authorList>
            <person name="Will I."/>
            <person name="Das B."/>
            <person name="Trinh T."/>
            <person name="Brachmann A."/>
            <person name="Ohm R.A."/>
            <person name="de Bekker C."/>
        </authorList>
    </citation>
    <scope>NUCLEOTIDE SEQUENCE [LARGE SCALE GENOMIC DNA]</scope>
    <source>
        <strain evidence="13 14">EC05</strain>
    </source>
</reference>
<keyword evidence="7" id="KW-0012">Acyltransferase</keyword>
<dbReference type="Gene3D" id="3.40.50.720">
    <property type="entry name" value="NAD(P)-binding Rossmann-like Domain"/>
    <property type="match status" value="1"/>
</dbReference>
<dbReference type="InterPro" id="IPR013149">
    <property type="entry name" value="ADH-like_C"/>
</dbReference>
<keyword evidence="3" id="KW-0808">Transferase</keyword>
<dbReference type="SUPFAM" id="SSF55048">
    <property type="entry name" value="Probable ACP-binding domain of malonyl-CoA ACP transacylase"/>
    <property type="match status" value="1"/>
</dbReference>
<dbReference type="Pfam" id="PF00109">
    <property type="entry name" value="ketoacyl-synt"/>
    <property type="match status" value="1"/>
</dbReference>
<dbReference type="Pfam" id="PF23114">
    <property type="entry name" value="NAD-bd_HRPKS_sdrA"/>
    <property type="match status" value="1"/>
</dbReference>
<dbReference type="GO" id="GO:0004312">
    <property type="term" value="F:fatty acid synthase activity"/>
    <property type="evidence" value="ECO:0007669"/>
    <property type="project" value="TreeGrafter"/>
</dbReference>
<comment type="caution">
    <text evidence="13">The sequence shown here is derived from an EMBL/GenBank/DDBJ whole genome shotgun (WGS) entry which is preliminary data.</text>
</comment>
<dbReference type="PROSITE" id="PS00606">
    <property type="entry name" value="KS3_1"/>
    <property type="match status" value="1"/>
</dbReference>
<dbReference type="CDD" id="cd00833">
    <property type="entry name" value="PKS"/>
    <property type="match status" value="1"/>
</dbReference>
<dbReference type="PROSITE" id="PS50075">
    <property type="entry name" value="CARRIER"/>
    <property type="match status" value="1"/>
</dbReference>
<feature type="domain" description="Ketosynthase family 3 (KS3)" evidence="11">
    <location>
        <begin position="51"/>
        <end position="473"/>
    </location>
</feature>
<dbReference type="InterPro" id="IPR009081">
    <property type="entry name" value="PP-bd_ACP"/>
</dbReference>
<dbReference type="InterPro" id="IPR014030">
    <property type="entry name" value="Ketoacyl_synth_N"/>
</dbReference>
<evidence type="ECO:0000259" key="11">
    <source>
        <dbReference type="PROSITE" id="PS52004"/>
    </source>
</evidence>
<dbReference type="InterPro" id="IPR049552">
    <property type="entry name" value="PKS_DH_N"/>
</dbReference>
<evidence type="ECO:0000256" key="6">
    <source>
        <dbReference type="ARBA" id="ARBA00023268"/>
    </source>
</evidence>
<evidence type="ECO:0000256" key="5">
    <source>
        <dbReference type="ARBA" id="ARBA00023002"/>
    </source>
</evidence>
<feature type="region of interest" description="C-terminal hotdog fold" evidence="8">
    <location>
        <begin position="1128"/>
        <end position="1285"/>
    </location>
</feature>
<keyword evidence="5" id="KW-0560">Oxidoreductase</keyword>
<dbReference type="InterPro" id="IPR056501">
    <property type="entry name" value="NAD-bd_HRPKS_sdrA"/>
</dbReference>
<dbReference type="SUPFAM" id="SSF51735">
    <property type="entry name" value="NAD(P)-binding Rossmann-fold domains"/>
    <property type="match status" value="2"/>
</dbReference>
<dbReference type="EMBL" id="JAACLJ010000002">
    <property type="protein sequence ID" value="KAF4592094.1"/>
    <property type="molecule type" value="Genomic_DNA"/>
</dbReference>
<evidence type="ECO:0000259" key="12">
    <source>
        <dbReference type="PROSITE" id="PS52019"/>
    </source>
</evidence>
<dbReference type="Pfam" id="PF16197">
    <property type="entry name" value="KAsynt_C_assoc"/>
    <property type="match status" value="1"/>
</dbReference>
<dbReference type="InterPro" id="IPR013968">
    <property type="entry name" value="PKS_KR"/>
</dbReference>
<dbReference type="InterPro" id="IPR011032">
    <property type="entry name" value="GroES-like_sf"/>
</dbReference>
<evidence type="ECO:0000256" key="2">
    <source>
        <dbReference type="ARBA" id="ARBA00022553"/>
    </source>
</evidence>
<dbReference type="Pfam" id="PF02801">
    <property type="entry name" value="Ketoacyl-synt_C"/>
    <property type="match status" value="1"/>
</dbReference>
<dbReference type="InterPro" id="IPR049551">
    <property type="entry name" value="PKS_DH_C"/>
</dbReference>
<dbReference type="InterPro" id="IPR036736">
    <property type="entry name" value="ACP-like_sf"/>
</dbReference>
<dbReference type="GO" id="GO:0006633">
    <property type="term" value="P:fatty acid biosynthetic process"/>
    <property type="evidence" value="ECO:0007669"/>
    <property type="project" value="InterPro"/>
</dbReference>
<dbReference type="Gene3D" id="3.10.129.110">
    <property type="entry name" value="Polyketide synthase dehydratase"/>
    <property type="match status" value="1"/>
</dbReference>
<dbReference type="GO" id="GO:0016491">
    <property type="term" value="F:oxidoreductase activity"/>
    <property type="evidence" value="ECO:0007669"/>
    <property type="project" value="UniProtKB-KW"/>
</dbReference>
<dbReference type="OrthoDB" id="329835at2759"/>
<organism evidence="13 14">
    <name type="scientific">Ophiocordyceps camponoti-floridani</name>
    <dbReference type="NCBI Taxonomy" id="2030778"/>
    <lineage>
        <taxon>Eukaryota</taxon>
        <taxon>Fungi</taxon>
        <taxon>Dikarya</taxon>
        <taxon>Ascomycota</taxon>
        <taxon>Pezizomycotina</taxon>
        <taxon>Sordariomycetes</taxon>
        <taxon>Hypocreomycetidae</taxon>
        <taxon>Hypocreales</taxon>
        <taxon>Ophiocordycipitaceae</taxon>
        <taxon>Ophiocordyceps</taxon>
    </lineage>
</organism>
<dbReference type="Proteomes" id="UP000562929">
    <property type="component" value="Unassembled WGS sequence"/>
</dbReference>
<keyword evidence="6" id="KW-0511">Multifunctional enzyme</keyword>
<dbReference type="Gene3D" id="3.40.366.10">
    <property type="entry name" value="Malonyl-Coenzyme A Acyl Carrier Protein, domain 2"/>
    <property type="match status" value="1"/>
</dbReference>
<keyword evidence="4" id="KW-0521">NADP</keyword>
<dbReference type="SMART" id="SM00826">
    <property type="entry name" value="PKS_DH"/>
    <property type="match status" value="1"/>
</dbReference>
<feature type="region of interest" description="Disordered" evidence="9">
    <location>
        <begin position="1"/>
        <end position="46"/>
    </location>
</feature>
<protein>
    <submittedName>
        <fullName evidence="13">Polyketide synthase</fullName>
    </submittedName>
</protein>
<dbReference type="Pfam" id="PF08240">
    <property type="entry name" value="ADH_N"/>
    <property type="match status" value="1"/>
</dbReference>
<dbReference type="PANTHER" id="PTHR43775">
    <property type="entry name" value="FATTY ACID SYNTHASE"/>
    <property type="match status" value="1"/>
</dbReference>
<dbReference type="InterPro" id="IPR013154">
    <property type="entry name" value="ADH-like_N"/>
</dbReference>
<dbReference type="InterPro" id="IPR020841">
    <property type="entry name" value="PKS_Beta-ketoAc_synthase_dom"/>
</dbReference>
<dbReference type="Gene3D" id="3.40.47.10">
    <property type="match status" value="1"/>
</dbReference>
<dbReference type="InterPro" id="IPR016039">
    <property type="entry name" value="Thiolase-like"/>
</dbReference>
<dbReference type="SMART" id="SM00822">
    <property type="entry name" value="PKS_KR"/>
    <property type="match status" value="1"/>
</dbReference>
<dbReference type="InterPro" id="IPR057326">
    <property type="entry name" value="KR_dom"/>
</dbReference>
<dbReference type="SMART" id="SM00823">
    <property type="entry name" value="PKS_PP"/>
    <property type="match status" value="1"/>
</dbReference>
<dbReference type="SUPFAM" id="SSF52151">
    <property type="entry name" value="FabD/lysophospholipase-like"/>
    <property type="match status" value="1"/>
</dbReference>
<dbReference type="Gene3D" id="3.90.180.10">
    <property type="entry name" value="Medium-chain alcohol dehydrogenases, catalytic domain"/>
    <property type="match status" value="1"/>
</dbReference>
<dbReference type="InterPro" id="IPR020807">
    <property type="entry name" value="PKS_DH"/>
</dbReference>
<dbReference type="InterPro" id="IPR014031">
    <property type="entry name" value="Ketoacyl_synth_C"/>
</dbReference>
<dbReference type="InterPro" id="IPR049900">
    <property type="entry name" value="PKS_mFAS_DH"/>
</dbReference>
<accession>A0A8H4VFL4</accession>
<evidence type="ECO:0000256" key="8">
    <source>
        <dbReference type="PROSITE-ProRule" id="PRU01363"/>
    </source>
</evidence>
<dbReference type="Pfam" id="PF14765">
    <property type="entry name" value="PS-DH"/>
    <property type="match status" value="1"/>
</dbReference>
<dbReference type="InterPro" id="IPR014043">
    <property type="entry name" value="Acyl_transferase_dom"/>
</dbReference>
<dbReference type="GO" id="GO:0004315">
    <property type="term" value="F:3-oxoacyl-[acyl-carrier-protein] synthase activity"/>
    <property type="evidence" value="ECO:0007669"/>
    <property type="project" value="InterPro"/>
</dbReference>
<gene>
    <name evidence="13" type="ORF">GQ602_002393</name>
</gene>
<dbReference type="Pfam" id="PF21089">
    <property type="entry name" value="PKS_DH_N"/>
    <property type="match status" value="1"/>
</dbReference>
<evidence type="ECO:0000256" key="3">
    <source>
        <dbReference type="ARBA" id="ARBA00022679"/>
    </source>
</evidence>
<dbReference type="SUPFAM" id="SSF53901">
    <property type="entry name" value="Thiolase-like"/>
    <property type="match status" value="1"/>
</dbReference>
<dbReference type="Pfam" id="PF00107">
    <property type="entry name" value="ADH_zinc_N"/>
    <property type="match status" value="1"/>
</dbReference>
<name>A0A8H4VFL4_9HYPO</name>
<dbReference type="Pfam" id="PF00698">
    <property type="entry name" value="Acyl_transf_1"/>
    <property type="match status" value="1"/>
</dbReference>
<feature type="domain" description="PKS/mFAS DH" evidence="12">
    <location>
        <begin position="971"/>
        <end position="1285"/>
    </location>
</feature>
<dbReference type="PROSITE" id="PS52004">
    <property type="entry name" value="KS3_2"/>
    <property type="match status" value="1"/>
</dbReference>
<dbReference type="SMART" id="SM00825">
    <property type="entry name" value="PKS_KS"/>
    <property type="match status" value="1"/>
</dbReference>
<dbReference type="InterPro" id="IPR016036">
    <property type="entry name" value="Malonyl_transacylase_ACP-bd"/>
</dbReference>
<dbReference type="SUPFAM" id="SSF47336">
    <property type="entry name" value="ACP-like"/>
    <property type="match status" value="1"/>
</dbReference>
<keyword evidence="1" id="KW-0596">Phosphopantetheine</keyword>
<dbReference type="InterPro" id="IPR016035">
    <property type="entry name" value="Acyl_Trfase/lysoPLipase"/>
</dbReference>
<evidence type="ECO:0000256" key="7">
    <source>
        <dbReference type="ARBA" id="ARBA00023315"/>
    </source>
</evidence>